<reference evidence="3" key="1">
    <citation type="submission" date="2011-06" db="EMBL/GenBank/DDBJ databases">
        <authorList>
            <consortium name="US DOE Joint Genome Institute (JGI-PGF)"/>
            <person name="Lucas S."/>
            <person name="Han J."/>
            <person name="Lapidus A."/>
            <person name="Cheng J.-F."/>
            <person name="Goodwin L."/>
            <person name="Pitluck S."/>
            <person name="Peters L."/>
            <person name="Land M.L."/>
            <person name="Hauser L."/>
            <person name="Vogl K."/>
            <person name="Liu Z."/>
            <person name="Overmann J."/>
            <person name="Frigaard N.-U."/>
            <person name="Bryant D.A."/>
            <person name="Woyke T.J."/>
        </authorList>
    </citation>
    <scope>NUCLEOTIDE SEQUENCE [LARGE SCALE GENOMIC DNA]</scope>
    <source>
        <strain evidence="3">970</strain>
    </source>
</reference>
<dbReference type="eggNOG" id="COG4421">
    <property type="taxonomic scope" value="Bacteria"/>
</dbReference>
<dbReference type="EMBL" id="JH603169">
    <property type="protein sequence ID" value="EIC22605.1"/>
    <property type="molecule type" value="Genomic_DNA"/>
</dbReference>
<reference evidence="2 3" key="2">
    <citation type="submission" date="2011-11" db="EMBL/GenBank/DDBJ databases">
        <authorList>
            <consortium name="US DOE Joint Genome Institute"/>
            <person name="Lucas S."/>
            <person name="Han J."/>
            <person name="Lapidus A."/>
            <person name="Cheng J.-F."/>
            <person name="Goodwin L."/>
            <person name="Pitluck S."/>
            <person name="Peters L."/>
            <person name="Ovchinnikova G."/>
            <person name="Zhang X."/>
            <person name="Detter J.C."/>
            <person name="Han C."/>
            <person name="Tapia R."/>
            <person name="Land M."/>
            <person name="Hauser L."/>
            <person name="Kyrpides N."/>
            <person name="Ivanova N."/>
            <person name="Pagani I."/>
            <person name="Vogl K."/>
            <person name="Liu Z."/>
            <person name="Overmann J."/>
            <person name="Frigaard N.-U."/>
            <person name="Bryant D."/>
            <person name="Woyke T."/>
        </authorList>
    </citation>
    <scope>NUCLEOTIDE SEQUENCE [LARGE SCALE GENOMIC DNA]</scope>
    <source>
        <strain evidence="2 3">970</strain>
    </source>
</reference>
<proteinExistence type="predicted"/>
<dbReference type="Pfam" id="PF04577">
    <property type="entry name" value="Glyco_transf_61"/>
    <property type="match status" value="1"/>
</dbReference>
<dbReference type="Proteomes" id="UP000002964">
    <property type="component" value="Unassembled WGS sequence"/>
</dbReference>
<dbReference type="RefSeq" id="WP_009149536.1">
    <property type="nucleotide sequence ID" value="NZ_CP121471.1"/>
</dbReference>
<sequence>MTKIVSQNNLGTNVIPNGWVIPLCKTQSKSRQCGVLDENNIPIAEAYLRRKYEPNGPEYIVWSANEFDILSCDNWHDRKIDVIYGGVLVFHYGHFILESLSRLWAYDKYKLPIAWSCQKNELKSWQKEIFDIIGINSSEMIFCDKPTRFSSILIPQPSYQIRLFSHPFYFNLLGKFENKKPQDIEYLWLSRSALKNGVQSYSNEKNLEDKLEQANWLILNPEKHSVKNQLDVLSRSKVIAGIEGSAFHNLLFLKKPTCKVIIIRRRDANANYDTIAAGKGLIQTSLKNYLGDTHIKNLFEIRVNDVFRDMMSEAKIFVSDSHNDISCRESCVKEKKLMNICLCVSGQLRGMRGFVELSEEINALPSNYRVTIIFSLWKKAGKKVDGALGVGQLKRVFEPTLAKIIPPGYYGKNLWVHFPMTYQRLRTHNGPEFENELKALFPNAIYDIEDENLDLEFKRTKSDSNSIRMLYRRWRCNEIKKKIERDRGRYDLVVVLRPGLSIRFNMEKEINLSERAVYLPGAGDQENYADDGMAYGCTDVMDDYCALFSKAISHDASKSWSWIHTELDRHLKALKIKQKKPQFITPVKSKFQSDKERVTLEEVAEESDLFRSILHDNVSVSDLDTDGKIAYFRYKSLMSKAKDPASSLKYLLFADFAYKDIKFKNYILFEDLYYLFDSLDISSMDQLEKFGPLSAQMRSNLLRFLEVPRCLRLFVRKKAEKLLADEGLNDSVLEVLLGDENTKHLPSRFANTFRDEAVSLESRDLKKALKLMLLAKIIKPHGQFIGRKYREYKIKCEQ</sequence>
<dbReference type="HOGENOM" id="CLU_352291_0_0_6"/>
<dbReference type="STRING" id="631362.Thi970DRAFT_02879"/>
<feature type="domain" description="Glycosyltransferase 61 catalytic" evidence="1">
    <location>
        <begin position="92"/>
        <end position="258"/>
    </location>
</feature>
<protein>
    <recommendedName>
        <fullName evidence="1">Glycosyltransferase 61 catalytic domain-containing protein</fullName>
    </recommendedName>
</protein>
<keyword evidence="3" id="KW-1185">Reference proteome</keyword>
<dbReference type="InterPro" id="IPR049625">
    <property type="entry name" value="Glyco_transf_61_cat"/>
</dbReference>
<gene>
    <name evidence="2" type="ORF">Thi970DRAFT_02879</name>
</gene>
<organism evidence="2 3">
    <name type="scientific">Thiorhodovibrio frisius</name>
    <dbReference type="NCBI Taxonomy" id="631362"/>
    <lineage>
        <taxon>Bacteria</taxon>
        <taxon>Pseudomonadati</taxon>
        <taxon>Pseudomonadota</taxon>
        <taxon>Gammaproteobacteria</taxon>
        <taxon>Chromatiales</taxon>
        <taxon>Chromatiaceae</taxon>
        <taxon>Thiorhodovibrio</taxon>
    </lineage>
</organism>
<name>H8Z1X7_9GAMM</name>
<accession>H8Z1X7</accession>
<evidence type="ECO:0000259" key="1">
    <source>
        <dbReference type="Pfam" id="PF04577"/>
    </source>
</evidence>
<evidence type="ECO:0000313" key="2">
    <source>
        <dbReference type="EMBL" id="EIC22605.1"/>
    </source>
</evidence>
<dbReference type="GO" id="GO:0016757">
    <property type="term" value="F:glycosyltransferase activity"/>
    <property type="evidence" value="ECO:0007669"/>
    <property type="project" value="InterPro"/>
</dbReference>
<dbReference type="AlphaFoldDB" id="H8Z1X7"/>
<evidence type="ECO:0000313" key="3">
    <source>
        <dbReference type="Proteomes" id="UP000002964"/>
    </source>
</evidence>